<dbReference type="AlphaFoldDB" id="A0A0G0WCP0"/>
<dbReference type="InterPro" id="IPR023753">
    <property type="entry name" value="FAD/NAD-binding_dom"/>
</dbReference>
<dbReference type="PRINTS" id="PR00368">
    <property type="entry name" value="FADPNR"/>
</dbReference>
<evidence type="ECO:0000256" key="1">
    <source>
        <dbReference type="ARBA" id="ARBA00022630"/>
    </source>
</evidence>
<evidence type="ECO:0000256" key="2">
    <source>
        <dbReference type="ARBA" id="ARBA00023002"/>
    </source>
</evidence>
<evidence type="ECO:0000259" key="3">
    <source>
        <dbReference type="Pfam" id="PF07992"/>
    </source>
</evidence>
<dbReference type="Proteomes" id="UP000033869">
    <property type="component" value="Unassembled WGS sequence"/>
</dbReference>
<keyword evidence="1" id="KW-0285">Flavoprotein</keyword>
<dbReference type="PATRIC" id="fig|1618344.3.peg.243"/>
<dbReference type="EC" id="1.8.1.9" evidence="4"/>
<dbReference type="EMBL" id="LCBL01000001">
    <property type="protein sequence ID" value="KKS09827.1"/>
    <property type="molecule type" value="Genomic_DNA"/>
</dbReference>
<evidence type="ECO:0000313" key="5">
    <source>
        <dbReference type="Proteomes" id="UP000033869"/>
    </source>
</evidence>
<gene>
    <name evidence="4" type="ORF">UU65_C0001G0232</name>
</gene>
<dbReference type="SUPFAM" id="SSF51905">
    <property type="entry name" value="FAD/NAD(P)-binding domain"/>
    <property type="match status" value="1"/>
</dbReference>
<comment type="caution">
    <text evidence="4">The sequence shown here is derived from an EMBL/GenBank/DDBJ whole genome shotgun (WGS) entry which is preliminary data.</text>
</comment>
<keyword evidence="2 4" id="KW-0560">Oxidoreductase</keyword>
<name>A0A0G0WCP0_UNCC2</name>
<accession>A0A0G0WCP0</accession>
<dbReference type="Gene3D" id="3.50.50.60">
    <property type="entry name" value="FAD/NAD(P)-binding domain"/>
    <property type="match status" value="2"/>
</dbReference>
<proteinExistence type="predicted"/>
<dbReference type="PANTHER" id="PTHR48105">
    <property type="entry name" value="THIOREDOXIN REDUCTASE 1-RELATED-RELATED"/>
    <property type="match status" value="1"/>
</dbReference>
<dbReference type="InterPro" id="IPR050097">
    <property type="entry name" value="Ferredoxin-NADP_redctase_2"/>
</dbReference>
<evidence type="ECO:0000313" key="4">
    <source>
        <dbReference type="EMBL" id="KKS09827.1"/>
    </source>
</evidence>
<sequence length="316" mass="34263">MLDLAIIGTGPAGLSAAIYAARYLINFKIYGQIPGGQINEAHLVDNYPGIPGVTGEELVTRFNEHLKHLEVKTENILIKGIKKENGIFNIILDSSDLEKASVEAKNILLTIGTERIKLAIPGEAEFMGKGVSYCATCDAFFYRHKSVAVVGGSDSALTSALYLADVAKEVYLIYRGKDLKAMPVWIEKAKANSKIKIVLERNITKVSGTNFVEEIELDKEFDGEKNLKVDGVFVEIGTTPNVALIKSLEIKTDDRGFIETDTAQKTNVPGVWAAGDITTGSNKFRQIVTAASEGAVAVHDIYKNLKAAEKETGKLG</sequence>
<dbReference type="GO" id="GO:0004791">
    <property type="term" value="F:thioredoxin-disulfide reductase (NADPH) activity"/>
    <property type="evidence" value="ECO:0007669"/>
    <property type="project" value="UniProtKB-EC"/>
</dbReference>
<dbReference type="Pfam" id="PF07992">
    <property type="entry name" value="Pyr_redox_2"/>
    <property type="match status" value="1"/>
</dbReference>
<reference evidence="4 5" key="1">
    <citation type="journal article" date="2015" name="Nature">
        <title>rRNA introns, odd ribosomes, and small enigmatic genomes across a large radiation of phyla.</title>
        <authorList>
            <person name="Brown C.T."/>
            <person name="Hug L.A."/>
            <person name="Thomas B.C."/>
            <person name="Sharon I."/>
            <person name="Castelle C.J."/>
            <person name="Singh A."/>
            <person name="Wilkins M.J."/>
            <person name="Williams K.H."/>
            <person name="Banfield J.F."/>
        </authorList>
    </citation>
    <scope>NUCLEOTIDE SEQUENCE [LARGE SCALE GENOMIC DNA]</scope>
</reference>
<organism evidence="4 5">
    <name type="scientific">candidate division CPR2 bacterium GW2011_GWC1_41_48</name>
    <dbReference type="NCBI Taxonomy" id="1618344"/>
    <lineage>
        <taxon>Bacteria</taxon>
        <taxon>Bacteria division CPR2</taxon>
    </lineage>
</organism>
<dbReference type="PRINTS" id="PR00469">
    <property type="entry name" value="PNDRDTASEII"/>
</dbReference>
<protein>
    <submittedName>
        <fullName evidence="4">Thioredoxin reductase, thioredoxin reductase (NADPH)</fullName>
        <ecNumber evidence="4">1.8.1.9</ecNumber>
    </submittedName>
</protein>
<feature type="domain" description="FAD/NAD(P)-binding" evidence="3">
    <location>
        <begin position="3"/>
        <end position="294"/>
    </location>
</feature>
<dbReference type="InterPro" id="IPR036188">
    <property type="entry name" value="FAD/NAD-bd_sf"/>
</dbReference>